<dbReference type="PANTHER" id="PTHR37201:SF1">
    <property type="entry name" value="WD REPEAT PROTEIN"/>
    <property type="match status" value="1"/>
</dbReference>
<reference evidence="2" key="3">
    <citation type="submission" date="2020-12" db="UniProtKB">
        <authorList>
            <consortium name="EnsemblPlants"/>
        </authorList>
    </citation>
    <scope>IDENTIFICATION</scope>
</reference>
<dbReference type="EnsemblPlants" id="Pp3c13_10570V3.2">
    <property type="protein sequence ID" value="Pp3c13_10570V3.2"/>
    <property type="gene ID" value="Pp3c13_10570"/>
</dbReference>
<keyword evidence="3" id="KW-1185">Reference proteome</keyword>
<name>A0A7I4AFZ7_PHYPA</name>
<evidence type="ECO:0000256" key="1">
    <source>
        <dbReference type="SAM" id="MobiDB-lite"/>
    </source>
</evidence>
<organism evidence="2 3">
    <name type="scientific">Physcomitrium patens</name>
    <name type="common">Spreading-leaved earth moss</name>
    <name type="synonym">Physcomitrella patens</name>
    <dbReference type="NCBI Taxonomy" id="3218"/>
    <lineage>
        <taxon>Eukaryota</taxon>
        <taxon>Viridiplantae</taxon>
        <taxon>Streptophyta</taxon>
        <taxon>Embryophyta</taxon>
        <taxon>Bryophyta</taxon>
        <taxon>Bryophytina</taxon>
        <taxon>Bryopsida</taxon>
        <taxon>Funariidae</taxon>
        <taxon>Funariales</taxon>
        <taxon>Funariaceae</taxon>
        <taxon>Physcomitrium</taxon>
    </lineage>
</organism>
<reference evidence="2 3" key="2">
    <citation type="journal article" date="2018" name="Plant J.">
        <title>The Physcomitrella patens chromosome-scale assembly reveals moss genome structure and evolution.</title>
        <authorList>
            <person name="Lang D."/>
            <person name="Ullrich K.K."/>
            <person name="Murat F."/>
            <person name="Fuchs J."/>
            <person name="Jenkins J."/>
            <person name="Haas F.B."/>
            <person name="Piednoel M."/>
            <person name="Gundlach H."/>
            <person name="Van Bel M."/>
            <person name="Meyberg R."/>
            <person name="Vives C."/>
            <person name="Morata J."/>
            <person name="Symeonidi A."/>
            <person name="Hiss M."/>
            <person name="Muchero W."/>
            <person name="Kamisugi Y."/>
            <person name="Saleh O."/>
            <person name="Blanc G."/>
            <person name="Decker E.L."/>
            <person name="van Gessel N."/>
            <person name="Grimwood J."/>
            <person name="Hayes R.D."/>
            <person name="Graham S.W."/>
            <person name="Gunter L.E."/>
            <person name="McDaniel S.F."/>
            <person name="Hoernstein S.N.W."/>
            <person name="Larsson A."/>
            <person name="Li F.W."/>
            <person name="Perroud P.F."/>
            <person name="Phillips J."/>
            <person name="Ranjan P."/>
            <person name="Rokshar D.S."/>
            <person name="Rothfels C.J."/>
            <person name="Schneider L."/>
            <person name="Shu S."/>
            <person name="Stevenson D.W."/>
            <person name="Thummler F."/>
            <person name="Tillich M."/>
            <person name="Villarreal Aguilar J.C."/>
            <person name="Widiez T."/>
            <person name="Wong G.K."/>
            <person name="Wymore A."/>
            <person name="Zhang Y."/>
            <person name="Zimmer A.D."/>
            <person name="Quatrano R.S."/>
            <person name="Mayer K.F.X."/>
            <person name="Goodstein D."/>
            <person name="Casacuberta J.M."/>
            <person name="Vandepoele K."/>
            <person name="Reski R."/>
            <person name="Cuming A.C."/>
            <person name="Tuskan G.A."/>
            <person name="Maumus F."/>
            <person name="Salse J."/>
            <person name="Schmutz J."/>
            <person name="Rensing S.A."/>
        </authorList>
    </citation>
    <scope>NUCLEOTIDE SEQUENCE [LARGE SCALE GENOMIC DNA]</scope>
    <source>
        <strain evidence="2 3">cv. Gransden 2004</strain>
    </source>
</reference>
<evidence type="ECO:0000313" key="2">
    <source>
        <dbReference type="EnsemblPlants" id="Pp3c13_10570V3.2"/>
    </source>
</evidence>
<protein>
    <submittedName>
        <fullName evidence="2">Uncharacterized protein</fullName>
    </submittedName>
</protein>
<dbReference type="AlphaFoldDB" id="A0A7I4AFZ7"/>
<dbReference type="InParanoid" id="A0A7I4AFZ7"/>
<proteinExistence type="predicted"/>
<evidence type="ECO:0000313" key="3">
    <source>
        <dbReference type="Proteomes" id="UP000006727"/>
    </source>
</evidence>
<dbReference type="PANTHER" id="PTHR37201">
    <property type="entry name" value="WD REPEAT PROTEIN"/>
    <property type="match status" value="1"/>
</dbReference>
<dbReference type="Proteomes" id="UP000006727">
    <property type="component" value="Chromosome 13"/>
</dbReference>
<dbReference type="EMBL" id="ABEU02000013">
    <property type="status" value="NOT_ANNOTATED_CDS"/>
    <property type="molecule type" value="Genomic_DNA"/>
</dbReference>
<gene>
    <name evidence="2" type="primary">LOC112290528</name>
</gene>
<sequence length="420" mass="46972">MCSKHIALSDFFIFYFFIFSKLQRFTLMHAPGVIVSCFDLFVSTFSLGDHVGSYQYQLISRRPSFSLSVICHSTNGKPLNGNMNGSSESLPDYESFDVAGIQPLGEGWDPWKLSGEYSGSSGGEGDTSVRNPGGETSGRGGMDVVPRNTVNKYGAVGNEGEEPFRILADGRKAYLDELDVLTLLVPPPFLKPMSNKNYNHAAFLWKKIAAIPEERRHRLLDLLEPRHITAMWKMTELRYEDPGLYLQNASRFLLNPAAEPLQPLVWTGQVNEVPWVFNFLSRFKKAFFYSQDRELYGRVITGGGVLEGLGNKVAPLYFKVRPIRTVLATNEQCDFAFSYDDGHFELKNAVPNGFPQPGKHPFAFGKKFYDYVRVVGPGVVVGQSWYGSASGSEVSRNSELGPRKYLGEFLLIQNYAKVSS</sequence>
<accession>A0A7I4AFZ7</accession>
<dbReference type="Gramene" id="Pp3c13_10570V3.2">
    <property type="protein sequence ID" value="Pp3c13_10570V3.2"/>
    <property type="gene ID" value="Pp3c13_10570"/>
</dbReference>
<reference evidence="2 3" key="1">
    <citation type="journal article" date="2008" name="Science">
        <title>The Physcomitrella genome reveals evolutionary insights into the conquest of land by plants.</title>
        <authorList>
            <person name="Rensing S."/>
            <person name="Lang D."/>
            <person name="Zimmer A."/>
            <person name="Terry A."/>
            <person name="Salamov A."/>
            <person name="Shapiro H."/>
            <person name="Nishiyama T."/>
            <person name="Perroud P.-F."/>
            <person name="Lindquist E."/>
            <person name="Kamisugi Y."/>
            <person name="Tanahashi T."/>
            <person name="Sakakibara K."/>
            <person name="Fujita T."/>
            <person name="Oishi K."/>
            <person name="Shin-I T."/>
            <person name="Kuroki Y."/>
            <person name="Toyoda A."/>
            <person name="Suzuki Y."/>
            <person name="Hashimoto A."/>
            <person name="Yamaguchi K."/>
            <person name="Sugano A."/>
            <person name="Kohara Y."/>
            <person name="Fujiyama A."/>
            <person name="Anterola A."/>
            <person name="Aoki S."/>
            <person name="Ashton N."/>
            <person name="Barbazuk W.B."/>
            <person name="Barker E."/>
            <person name="Bennetzen J."/>
            <person name="Bezanilla M."/>
            <person name="Blankenship R."/>
            <person name="Cho S.H."/>
            <person name="Dutcher S."/>
            <person name="Estelle M."/>
            <person name="Fawcett J.A."/>
            <person name="Gundlach H."/>
            <person name="Hanada K."/>
            <person name="Heyl A."/>
            <person name="Hicks K.A."/>
            <person name="Hugh J."/>
            <person name="Lohr M."/>
            <person name="Mayer K."/>
            <person name="Melkozernov A."/>
            <person name="Murata T."/>
            <person name="Nelson D."/>
            <person name="Pils B."/>
            <person name="Prigge M."/>
            <person name="Reiss B."/>
            <person name="Renner T."/>
            <person name="Rombauts S."/>
            <person name="Rushton P."/>
            <person name="Sanderfoot A."/>
            <person name="Schween G."/>
            <person name="Shiu S.-H."/>
            <person name="Stueber K."/>
            <person name="Theodoulou F.L."/>
            <person name="Tu H."/>
            <person name="Van de Peer Y."/>
            <person name="Verrier P.J."/>
            <person name="Waters E."/>
            <person name="Wood A."/>
            <person name="Yang L."/>
            <person name="Cove D."/>
            <person name="Cuming A."/>
            <person name="Hasebe M."/>
            <person name="Lucas S."/>
            <person name="Mishler D.B."/>
            <person name="Reski R."/>
            <person name="Grigoriev I."/>
            <person name="Quatrano R.S."/>
            <person name="Boore J.L."/>
        </authorList>
    </citation>
    <scope>NUCLEOTIDE SEQUENCE [LARGE SCALE GENOMIC DNA]</scope>
    <source>
        <strain evidence="2 3">cv. Gransden 2004</strain>
    </source>
</reference>
<feature type="region of interest" description="Disordered" evidence="1">
    <location>
        <begin position="115"/>
        <end position="146"/>
    </location>
</feature>
<dbReference type="FunCoup" id="A0A7I4AFZ7">
    <property type="interactions" value="861"/>
</dbReference>